<dbReference type="PANTHER" id="PTHR47969:SF15">
    <property type="entry name" value="CHROMOSOME-ASSOCIATED KINESIN KIF4A-RELATED"/>
    <property type="match status" value="1"/>
</dbReference>
<keyword evidence="3 6" id="KW-0547">Nucleotide-binding</keyword>
<comment type="caution">
    <text evidence="9">The sequence shown here is derived from an EMBL/GenBank/DDBJ whole genome shotgun (WGS) entry which is preliminary data.</text>
</comment>
<dbReference type="GO" id="GO:0005737">
    <property type="term" value="C:cytoplasm"/>
    <property type="evidence" value="ECO:0007669"/>
    <property type="project" value="UniProtKB-SubCell"/>
</dbReference>
<gene>
    <name evidence="9" type="ORF">JKP88DRAFT_257298</name>
</gene>
<keyword evidence="6 7" id="KW-0505">Motor protein</keyword>
<protein>
    <recommendedName>
        <fullName evidence="7">Kinesin-like protein</fullName>
    </recommendedName>
</protein>
<evidence type="ECO:0000256" key="4">
    <source>
        <dbReference type="ARBA" id="ARBA00022840"/>
    </source>
</evidence>
<dbReference type="GO" id="GO:0005874">
    <property type="term" value="C:microtubule"/>
    <property type="evidence" value="ECO:0007669"/>
    <property type="project" value="UniProtKB-KW"/>
</dbReference>
<dbReference type="InterPro" id="IPR019821">
    <property type="entry name" value="Kinesin_motor_CS"/>
</dbReference>
<dbReference type="GO" id="GO:0007018">
    <property type="term" value="P:microtubule-based movement"/>
    <property type="evidence" value="ECO:0007669"/>
    <property type="project" value="InterPro"/>
</dbReference>
<dbReference type="GO" id="GO:0005875">
    <property type="term" value="C:microtubule associated complex"/>
    <property type="evidence" value="ECO:0007669"/>
    <property type="project" value="TreeGrafter"/>
</dbReference>
<evidence type="ECO:0000313" key="10">
    <source>
        <dbReference type="Proteomes" id="UP000664859"/>
    </source>
</evidence>
<dbReference type="GO" id="GO:0008017">
    <property type="term" value="F:microtubule binding"/>
    <property type="evidence" value="ECO:0007669"/>
    <property type="project" value="InterPro"/>
</dbReference>
<dbReference type="GO" id="GO:0003777">
    <property type="term" value="F:microtubule motor activity"/>
    <property type="evidence" value="ECO:0007669"/>
    <property type="project" value="InterPro"/>
</dbReference>
<keyword evidence="7" id="KW-0493">Microtubule</keyword>
<dbReference type="PANTHER" id="PTHR47969">
    <property type="entry name" value="CHROMOSOME-ASSOCIATED KINESIN KIF4A-RELATED"/>
    <property type="match status" value="1"/>
</dbReference>
<name>A0A835Z8L1_9STRA</name>
<evidence type="ECO:0000259" key="8">
    <source>
        <dbReference type="PROSITE" id="PS50067"/>
    </source>
</evidence>
<evidence type="ECO:0000256" key="3">
    <source>
        <dbReference type="ARBA" id="ARBA00022741"/>
    </source>
</evidence>
<dbReference type="SUPFAM" id="SSF52540">
    <property type="entry name" value="P-loop containing nucleoside triphosphate hydrolases"/>
    <property type="match status" value="1"/>
</dbReference>
<keyword evidence="2" id="KW-0963">Cytoplasm</keyword>
<proteinExistence type="inferred from homology"/>
<dbReference type="GO" id="GO:0007052">
    <property type="term" value="P:mitotic spindle organization"/>
    <property type="evidence" value="ECO:0007669"/>
    <property type="project" value="TreeGrafter"/>
</dbReference>
<dbReference type="Proteomes" id="UP000664859">
    <property type="component" value="Unassembled WGS sequence"/>
</dbReference>
<dbReference type="InterPro" id="IPR027417">
    <property type="entry name" value="P-loop_NTPase"/>
</dbReference>
<dbReference type="Gene3D" id="3.40.850.10">
    <property type="entry name" value="Kinesin motor domain"/>
    <property type="match status" value="1"/>
</dbReference>
<dbReference type="PROSITE" id="PS50067">
    <property type="entry name" value="KINESIN_MOTOR_2"/>
    <property type="match status" value="1"/>
</dbReference>
<organism evidence="9 10">
    <name type="scientific">Tribonema minus</name>
    <dbReference type="NCBI Taxonomy" id="303371"/>
    <lineage>
        <taxon>Eukaryota</taxon>
        <taxon>Sar</taxon>
        <taxon>Stramenopiles</taxon>
        <taxon>Ochrophyta</taxon>
        <taxon>PX clade</taxon>
        <taxon>Xanthophyceae</taxon>
        <taxon>Tribonematales</taxon>
        <taxon>Tribonemataceae</taxon>
        <taxon>Tribonema</taxon>
    </lineage>
</organism>
<evidence type="ECO:0000256" key="7">
    <source>
        <dbReference type="RuleBase" id="RU000394"/>
    </source>
</evidence>
<keyword evidence="10" id="KW-1185">Reference proteome</keyword>
<evidence type="ECO:0000313" key="9">
    <source>
        <dbReference type="EMBL" id="KAG5186920.1"/>
    </source>
</evidence>
<dbReference type="Pfam" id="PF00225">
    <property type="entry name" value="Kinesin"/>
    <property type="match status" value="1"/>
</dbReference>
<evidence type="ECO:0000256" key="1">
    <source>
        <dbReference type="ARBA" id="ARBA00004496"/>
    </source>
</evidence>
<dbReference type="GO" id="GO:0051231">
    <property type="term" value="P:spindle elongation"/>
    <property type="evidence" value="ECO:0007669"/>
    <property type="project" value="TreeGrafter"/>
</dbReference>
<sequence length="342" mass="36283">MEAICVAVRIRPEAALAGSSIITSSDDLVSCVRVADAANKVTIACPARACLGSTSQSVVAESATHEFIFDRVFDAASRQEEVFTLVRPLVNAAADGYVATVFAYGMTGSGKTHTISGTGGDVGMLPRAVSLLLDSLKADAAKGPQQTIFMVTISFVEIYNNTFVSLLSAPSATTDGNQKIEIRESPTRGVYLTGGTNLRLPVTCTEEAMQLIHRGMEKRATSCTNMNERSSRSHAILTFEVERSTASVRVGKLQLIDLAGSERVGLSGAEGSVLAEAQSINLSLSLLGDVLSALSKYHRAVSKGLASATERPFIPYRNSKLTHLLKDSLGGNCKTLMVCCIR</sequence>
<dbReference type="AlphaFoldDB" id="A0A835Z8L1"/>
<dbReference type="OrthoDB" id="3176171at2759"/>
<keyword evidence="5" id="KW-0175">Coiled coil</keyword>
<dbReference type="GO" id="GO:0005524">
    <property type="term" value="F:ATP binding"/>
    <property type="evidence" value="ECO:0007669"/>
    <property type="project" value="UniProtKB-UniRule"/>
</dbReference>
<dbReference type="PRINTS" id="PR00380">
    <property type="entry name" value="KINESINHEAVY"/>
</dbReference>
<evidence type="ECO:0000256" key="5">
    <source>
        <dbReference type="ARBA" id="ARBA00023054"/>
    </source>
</evidence>
<feature type="binding site" evidence="6">
    <location>
        <begin position="105"/>
        <end position="112"/>
    </location>
    <ligand>
        <name>ATP</name>
        <dbReference type="ChEBI" id="CHEBI:30616"/>
    </ligand>
</feature>
<dbReference type="PROSITE" id="PS00411">
    <property type="entry name" value="KINESIN_MOTOR_1"/>
    <property type="match status" value="1"/>
</dbReference>
<keyword evidence="4 6" id="KW-0067">ATP-binding</keyword>
<comment type="similarity">
    <text evidence="6 7">Belongs to the TRAFAC class myosin-kinesin ATPase superfamily. Kinesin family.</text>
</comment>
<dbReference type="InterPro" id="IPR036961">
    <property type="entry name" value="Kinesin_motor_dom_sf"/>
</dbReference>
<dbReference type="InterPro" id="IPR001752">
    <property type="entry name" value="Kinesin_motor_dom"/>
</dbReference>
<comment type="subcellular location">
    <subcellularLocation>
        <location evidence="1">Cytoplasm</location>
    </subcellularLocation>
</comment>
<dbReference type="EMBL" id="JAFCMP010000101">
    <property type="protein sequence ID" value="KAG5186920.1"/>
    <property type="molecule type" value="Genomic_DNA"/>
</dbReference>
<keyword evidence="9" id="KW-0378">Hydrolase</keyword>
<dbReference type="InterPro" id="IPR027640">
    <property type="entry name" value="Kinesin-like_fam"/>
</dbReference>
<evidence type="ECO:0000256" key="6">
    <source>
        <dbReference type="PROSITE-ProRule" id="PRU00283"/>
    </source>
</evidence>
<dbReference type="SMART" id="SM00129">
    <property type="entry name" value="KISc"/>
    <property type="match status" value="1"/>
</dbReference>
<feature type="domain" description="Kinesin motor" evidence="8">
    <location>
        <begin position="3"/>
        <end position="342"/>
    </location>
</feature>
<reference evidence="9" key="1">
    <citation type="submission" date="2021-02" db="EMBL/GenBank/DDBJ databases">
        <title>First Annotated Genome of the Yellow-green Alga Tribonema minus.</title>
        <authorList>
            <person name="Mahan K.M."/>
        </authorList>
    </citation>
    <scope>NUCLEOTIDE SEQUENCE</scope>
    <source>
        <strain evidence="9">UTEX B ZZ1240</strain>
    </source>
</reference>
<dbReference type="GO" id="GO:0016787">
    <property type="term" value="F:hydrolase activity"/>
    <property type="evidence" value="ECO:0007669"/>
    <property type="project" value="UniProtKB-KW"/>
</dbReference>
<evidence type="ECO:0000256" key="2">
    <source>
        <dbReference type="ARBA" id="ARBA00022490"/>
    </source>
</evidence>
<accession>A0A835Z8L1</accession>